<dbReference type="Proteomes" id="UP000717696">
    <property type="component" value="Unassembled WGS sequence"/>
</dbReference>
<evidence type="ECO:0000313" key="1">
    <source>
        <dbReference type="EMBL" id="KAH7134719.1"/>
    </source>
</evidence>
<organism evidence="1 2">
    <name type="scientific">Dactylonectria estremocensis</name>
    <dbReference type="NCBI Taxonomy" id="1079267"/>
    <lineage>
        <taxon>Eukaryota</taxon>
        <taxon>Fungi</taxon>
        <taxon>Dikarya</taxon>
        <taxon>Ascomycota</taxon>
        <taxon>Pezizomycotina</taxon>
        <taxon>Sordariomycetes</taxon>
        <taxon>Hypocreomycetidae</taxon>
        <taxon>Hypocreales</taxon>
        <taxon>Nectriaceae</taxon>
        <taxon>Dactylonectria</taxon>
    </lineage>
</organism>
<name>A0A9P9IY08_9HYPO</name>
<proteinExistence type="predicted"/>
<comment type="caution">
    <text evidence="1">The sequence shown here is derived from an EMBL/GenBank/DDBJ whole genome shotgun (WGS) entry which is preliminary data.</text>
</comment>
<evidence type="ECO:0000313" key="2">
    <source>
        <dbReference type="Proteomes" id="UP000717696"/>
    </source>
</evidence>
<dbReference type="EMBL" id="JAGMUU010000017">
    <property type="protein sequence ID" value="KAH7134719.1"/>
    <property type="molecule type" value="Genomic_DNA"/>
</dbReference>
<reference evidence="1" key="1">
    <citation type="journal article" date="2021" name="Nat. Commun.">
        <title>Genetic determinants of endophytism in the Arabidopsis root mycobiome.</title>
        <authorList>
            <person name="Mesny F."/>
            <person name="Miyauchi S."/>
            <person name="Thiergart T."/>
            <person name="Pickel B."/>
            <person name="Atanasova L."/>
            <person name="Karlsson M."/>
            <person name="Huettel B."/>
            <person name="Barry K.W."/>
            <person name="Haridas S."/>
            <person name="Chen C."/>
            <person name="Bauer D."/>
            <person name="Andreopoulos W."/>
            <person name="Pangilinan J."/>
            <person name="LaButti K."/>
            <person name="Riley R."/>
            <person name="Lipzen A."/>
            <person name="Clum A."/>
            <person name="Drula E."/>
            <person name="Henrissat B."/>
            <person name="Kohler A."/>
            <person name="Grigoriev I.V."/>
            <person name="Martin F.M."/>
            <person name="Hacquard S."/>
        </authorList>
    </citation>
    <scope>NUCLEOTIDE SEQUENCE</scope>
    <source>
        <strain evidence="1">MPI-CAGE-AT-0021</strain>
    </source>
</reference>
<gene>
    <name evidence="1" type="ORF">B0J13DRAFT_88757</name>
</gene>
<accession>A0A9P9IY08</accession>
<dbReference type="AlphaFoldDB" id="A0A9P9IY08"/>
<sequence length="201" mass="22508">MYFPWRDITLGPLPRCRSGLRRSATITNTHAGDRDDGDASLEPPCSMNQTSLGFAQLHHSNTSDLAPTLDMCVHPEIQYCGKRFGFTSSRRDWPHWPWQARGCGHGGCGFTTRRLHSHPHFEGTPPKARDLFGHGSRWALLTPPLPLQGQPRPFLSRLTWIELTGLRSWPVLPHGALSSLHVLMRCASLQPLERVSPRGPP</sequence>
<protein>
    <submittedName>
        <fullName evidence="1">Uncharacterized protein</fullName>
    </submittedName>
</protein>
<keyword evidence="2" id="KW-1185">Reference proteome</keyword>